<organism evidence="5 6">
    <name type="scientific">Candidatus Lambdaproteobacteria bacterium RIFOXYD2_FULL_56_26</name>
    <dbReference type="NCBI Taxonomy" id="1817773"/>
    <lineage>
        <taxon>Bacteria</taxon>
        <taxon>Pseudomonadati</taxon>
        <taxon>Pseudomonadota</taxon>
        <taxon>Candidatus Lambdaproteobacteria</taxon>
    </lineage>
</organism>
<evidence type="ECO:0000259" key="2">
    <source>
        <dbReference type="Pfam" id="PF22121"/>
    </source>
</evidence>
<dbReference type="EMBL" id="MFNF01000001">
    <property type="protein sequence ID" value="OGH04721.1"/>
    <property type="molecule type" value="Genomic_DNA"/>
</dbReference>
<dbReference type="Pfam" id="PF22121">
    <property type="entry name" value="MtxA_C"/>
    <property type="match status" value="1"/>
</dbReference>
<feature type="signal peptide" evidence="1">
    <location>
        <begin position="1"/>
        <end position="26"/>
    </location>
</feature>
<protein>
    <recommendedName>
        <fullName evidence="7">FecR protein domain-containing protein</fullName>
    </recommendedName>
</protein>
<feature type="chain" id="PRO_5009524929" description="FecR protein domain-containing protein" evidence="1">
    <location>
        <begin position="27"/>
        <end position="317"/>
    </location>
</feature>
<dbReference type="Pfam" id="PF24045">
    <property type="entry name" value="DUF7354"/>
    <property type="match status" value="1"/>
</dbReference>
<evidence type="ECO:0000313" key="6">
    <source>
        <dbReference type="Proteomes" id="UP000177583"/>
    </source>
</evidence>
<proteinExistence type="predicted"/>
<sequence length="317" mass="35171">MNKMLKLVMTFALAILLVVPVTAVFAEGDPQAVLSQVQGSVEFSKDGSAWKPVRRNKFLQDGYFVRSGADGKGTLTIQKTGEAFNLAGEVQFQIKDGKAVTSKGKLEAAASSELVAGLMRRFDKSQTYTTVRRSASSKSAKVDAARELSLSAEYPYLVFESAGPEYSYEVVLAKETIKVPASKEAVVRVNIPAFSGKQAYSINVYKDGKQAFAMTPYSKGKDTKDRELTWLADDKVQTLKAQVEQVKQAFPGNDAMLSKVYEQEGLYVAAMDAYQSYLKSNPEDEDIYPFYFFVIKKQLFLEDLYKDEVNKYKAAAE</sequence>
<comment type="caution">
    <text evidence="5">The sequence shown here is derived from an EMBL/GenBank/DDBJ whole genome shotgun (WGS) entry which is preliminary data.</text>
</comment>
<dbReference type="InterPro" id="IPR054358">
    <property type="entry name" value="MtxA_C"/>
</dbReference>
<reference evidence="5 6" key="1">
    <citation type="journal article" date="2016" name="Nat. Commun.">
        <title>Thousands of microbial genomes shed light on interconnected biogeochemical processes in an aquifer system.</title>
        <authorList>
            <person name="Anantharaman K."/>
            <person name="Brown C.T."/>
            <person name="Hug L.A."/>
            <person name="Sharon I."/>
            <person name="Castelle C.J."/>
            <person name="Probst A.J."/>
            <person name="Thomas B.C."/>
            <person name="Singh A."/>
            <person name="Wilkins M.J."/>
            <person name="Karaoz U."/>
            <person name="Brodie E.L."/>
            <person name="Williams K.H."/>
            <person name="Hubbard S.S."/>
            <person name="Banfield J.F."/>
        </authorList>
    </citation>
    <scope>NUCLEOTIDE SEQUENCE [LARGE SCALE GENOMIC DNA]</scope>
</reference>
<evidence type="ECO:0008006" key="7">
    <source>
        <dbReference type="Google" id="ProtNLM"/>
    </source>
</evidence>
<feature type="domain" description="Magnetotaxis protein MtxA middle immunoglobulin-like" evidence="3">
    <location>
        <begin position="145"/>
        <end position="212"/>
    </location>
</feature>
<evidence type="ECO:0000259" key="3">
    <source>
        <dbReference type="Pfam" id="PF22433"/>
    </source>
</evidence>
<dbReference type="InterPro" id="IPR055778">
    <property type="entry name" value="DUF7354"/>
</dbReference>
<keyword evidence="1" id="KW-0732">Signal</keyword>
<dbReference type="Proteomes" id="UP000177583">
    <property type="component" value="Unassembled WGS sequence"/>
</dbReference>
<dbReference type="InterPro" id="IPR054359">
    <property type="entry name" value="MtxA_M_Ig-like"/>
</dbReference>
<evidence type="ECO:0000256" key="1">
    <source>
        <dbReference type="SAM" id="SignalP"/>
    </source>
</evidence>
<evidence type="ECO:0000259" key="4">
    <source>
        <dbReference type="Pfam" id="PF24045"/>
    </source>
</evidence>
<name>A0A1F6H2V1_9PROT</name>
<accession>A0A1F6H2V1</accession>
<feature type="domain" description="Magnetotaxis protein MtxA C-terminal" evidence="2">
    <location>
        <begin position="237"/>
        <end position="313"/>
    </location>
</feature>
<dbReference type="Pfam" id="PF22433">
    <property type="entry name" value="MtxA_IG-like"/>
    <property type="match status" value="1"/>
</dbReference>
<gene>
    <name evidence="5" type="ORF">A2557_06960</name>
</gene>
<evidence type="ECO:0000313" key="5">
    <source>
        <dbReference type="EMBL" id="OGH04721.1"/>
    </source>
</evidence>
<feature type="domain" description="DUF7354" evidence="4">
    <location>
        <begin position="29"/>
        <end position="111"/>
    </location>
</feature>
<dbReference type="AlphaFoldDB" id="A0A1F6H2V1"/>